<evidence type="ECO:0000256" key="2">
    <source>
        <dbReference type="SAM" id="MobiDB-lite"/>
    </source>
</evidence>
<evidence type="ECO:0000259" key="3">
    <source>
        <dbReference type="Pfam" id="PF07282"/>
    </source>
</evidence>
<dbReference type="Proteomes" id="UP000738126">
    <property type="component" value="Unassembled WGS sequence"/>
</dbReference>
<keyword evidence="1" id="KW-0238">DNA-binding</keyword>
<evidence type="ECO:0000256" key="1">
    <source>
        <dbReference type="ARBA" id="ARBA00023125"/>
    </source>
</evidence>
<comment type="caution">
    <text evidence="4">The sequence shown here is derived from an EMBL/GenBank/DDBJ whole genome shotgun (WGS) entry which is preliminary data.</text>
</comment>
<feature type="compositionally biased region" description="Basic and acidic residues" evidence="2">
    <location>
        <begin position="483"/>
        <end position="497"/>
    </location>
</feature>
<accession>A0ABS1E577</accession>
<evidence type="ECO:0000313" key="5">
    <source>
        <dbReference type="Proteomes" id="UP000738126"/>
    </source>
</evidence>
<feature type="compositionally biased region" description="Basic and acidic residues" evidence="2">
    <location>
        <begin position="504"/>
        <end position="515"/>
    </location>
</feature>
<feature type="region of interest" description="Disordered" evidence="2">
    <location>
        <begin position="483"/>
        <end position="536"/>
    </location>
</feature>
<dbReference type="Pfam" id="PF07282">
    <property type="entry name" value="Cas12f1-like_TNB"/>
    <property type="match status" value="1"/>
</dbReference>
<evidence type="ECO:0000313" key="4">
    <source>
        <dbReference type="EMBL" id="MBK1725516.1"/>
    </source>
</evidence>
<keyword evidence="5" id="KW-1185">Reference proteome</keyword>
<feature type="domain" description="Cas12f1-like TNB" evidence="3">
    <location>
        <begin position="394"/>
        <end position="457"/>
    </location>
</feature>
<dbReference type="InterPro" id="IPR010095">
    <property type="entry name" value="Cas12f1-like_TNB"/>
</dbReference>
<protein>
    <recommendedName>
        <fullName evidence="3">Cas12f1-like TNB domain-containing protein</fullName>
    </recommendedName>
</protein>
<gene>
    <name evidence="4" type="ORF">CKO13_00425</name>
</gene>
<organism evidence="4 5">
    <name type="scientific">Halorhodospira neutriphila</name>
    <dbReference type="NCBI Taxonomy" id="168379"/>
    <lineage>
        <taxon>Bacteria</taxon>
        <taxon>Pseudomonadati</taxon>
        <taxon>Pseudomonadota</taxon>
        <taxon>Gammaproteobacteria</taxon>
        <taxon>Chromatiales</taxon>
        <taxon>Ectothiorhodospiraceae</taxon>
        <taxon>Halorhodospira</taxon>
    </lineage>
</organism>
<reference evidence="4 5" key="1">
    <citation type="journal article" date="2020" name="Microorganisms">
        <title>Osmotic Adaptation and Compatible Solute Biosynthesis of Phototrophic Bacteria as Revealed from Genome Analyses.</title>
        <authorList>
            <person name="Imhoff J.F."/>
            <person name="Rahn T."/>
            <person name="Kunzel S."/>
            <person name="Keller A."/>
            <person name="Neulinger S.C."/>
        </authorList>
    </citation>
    <scope>NUCLEOTIDE SEQUENCE [LARGE SCALE GENOMIC DNA]</scope>
    <source>
        <strain evidence="4 5">DSM 15116</strain>
    </source>
</reference>
<name>A0ABS1E577_9GAMM</name>
<dbReference type="EMBL" id="NRSH01000002">
    <property type="protein sequence ID" value="MBK1725516.1"/>
    <property type="molecule type" value="Genomic_DNA"/>
</dbReference>
<proteinExistence type="predicted"/>
<sequence length="536" mass="60726">MVTYPRARSTRATMIPDADRMTATAIHRTDLLPTAMNAGKAAAVRELLRAWRRAARAVAADQWTRFFRDGGFRKNLPAAQEAAAPGVAAAKAEIGAQRLQMVRYQVVGTLSSFLANRQNEFAELVARHEGFDERTRHMLHVVNKAGAWFDRCRDVVMPDTGEPVPDAVRDLARRIMRHVLGRHRRPSFKRVNMVIDRRQASLSSAASASAFPLWLRLGTLEHGRRIEIPLQSHPYFERRAGQRCRTVQVNEDRDGRISVGVVTDVSAPFAAQRAAYTPLRDDLAIDFGLSTLIATDAGDRMGRGALQHLERLDRRITRIARHRQKAGLKVRSRRYDKAVRQLRGWLRTEINRILNRLVYLHRPAHLTVERLDFRMPGLSRRMNRLLTNCGRGVLRAKLRDLEERYGVTHTEVNAAYSSQTCSHCGWVERANRRSQSEFRCRCCGRRMHADVNAARNLGARRSCPVMGNPRRRRRAVLGEALRRFAERKPCHPPEAARRSPGRGSRGDPDRPDARAGPRITLPSAHPQDLVGRSATQ</sequence>